<dbReference type="PRINTS" id="PR00372">
    <property type="entry name" value="FYWHYDRXLASE"/>
</dbReference>
<dbReference type="InterPro" id="IPR019773">
    <property type="entry name" value="Tyrosine_3-monooxygenase-like"/>
</dbReference>
<evidence type="ECO:0000256" key="6">
    <source>
        <dbReference type="ARBA" id="ARBA00023033"/>
    </source>
</evidence>
<dbReference type="AlphaFoldDB" id="A0A0N5D9D2"/>
<evidence type="ECO:0000313" key="10">
    <source>
        <dbReference type="EMBL" id="VDN07385.1"/>
    </source>
</evidence>
<dbReference type="PANTHER" id="PTHR11473">
    <property type="entry name" value="AROMATIC AMINO ACID HYDROXYLASE"/>
    <property type="match status" value="1"/>
</dbReference>
<protein>
    <submittedName>
        <fullName evidence="12">BH4_AAA_HYDROXYL_2 domain-containing protein</fullName>
    </submittedName>
</protein>
<comment type="cofactor">
    <cofactor evidence="1 8">
        <name>Fe(2+)</name>
        <dbReference type="ChEBI" id="CHEBI:29033"/>
    </cofactor>
</comment>
<dbReference type="InterPro" id="IPR019774">
    <property type="entry name" value="Aromatic-AA_hydroxylase_C"/>
</dbReference>
<proteinExistence type="inferred from homology"/>
<keyword evidence="3 7" id="KW-0479">Metal-binding</keyword>
<dbReference type="WBParaSite" id="TCLT_0000974001-mRNA-1">
    <property type="protein sequence ID" value="TCLT_0000974001-mRNA-1"/>
    <property type="gene ID" value="TCLT_0000974001"/>
</dbReference>
<keyword evidence="11" id="KW-1185">Reference proteome</keyword>
<dbReference type="OrthoDB" id="983542at2759"/>
<evidence type="ECO:0000256" key="4">
    <source>
        <dbReference type="ARBA" id="ARBA00023002"/>
    </source>
</evidence>
<dbReference type="GO" id="GO:0005737">
    <property type="term" value="C:cytoplasm"/>
    <property type="evidence" value="ECO:0007669"/>
    <property type="project" value="TreeGrafter"/>
</dbReference>
<evidence type="ECO:0000256" key="7">
    <source>
        <dbReference type="PIRSR" id="PIRSR000336-1"/>
    </source>
</evidence>
<dbReference type="InterPro" id="IPR018301">
    <property type="entry name" value="ArAA_hydroxylase_Fe/CU_BS"/>
</dbReference>
<dbReference type="STRING" id="103827.A0A0N5D9D2"/>
<dbReference type="GO" id="GO:0006585">
    <property type="term" value="P:dopamine biosynthetic process from tyrosine"/>
    <property type="evidence" value="ECO:0007669"/>
    <property type="project" value="TreeGrafter"/>
</dbReference>
<keyword evidence="4" id="KW-0560">Oxidoreductase</keyword>
<name>A0A0N5D9D2_THECL</name>
<gene>
    <name evidence="10" type="ORF">TCLT_LOCUS9729</name>
</gene>
<dbReference type="InterPro" id="IPR036329">
    <property type="entry name" value="Aro-AA_hydroxylase_C_sf"/>
</dbReference>
<evidence type="ECO:0000256" key="1">
    <source>
        <dbReference type="ARBA" id="ARBA00001954"/>
    </source>
</evidence>
<dbReference type="PIRSF" id="PIRSF000336">
    <property type="entry name" value="TH"/>
    <property type="match status" value="1"/>
</dbReference>
<evidence type="ECO:0000259" key="9">
    <source>
        <dbReference type="PROSITE" id="PS51410"/>
    </source>
</evidence>
<evidence type="ECO:0000313" key="11">
    <source>
        <dbReference type="Proteomes" id="UP000276776"/>
    </source>
</evidence>
<keyword evidence="6" id="KW-0503">Monooxygenase</keyword>
<dbReference type="InterPro" id="IPR001273">
    <property type="entry name" value="ArAA_hydroxylase"/>
</dbReference>
<comment type="similarity">
    <text evidence="2">Belongs to the biopterin-dependent aromatic amino acid hydroxylase family.</text>
</comment>
<evidence type="ECO:0000313" key="12">
    <source>
        <dbReference type="WBParaSite" id="TCLT_0000974001-mRNA-1"/>
    </source>
</evidence>
<feature type="binding site" evidence="7">
    <location>
        <position position="291"/>
    </location>
    <ligand>
        <name>Fe cation</name>
        <dbReference type="ChEBI" id="CHEBI:24875"/>
    </ligand>
</feature>
<dbReference type="GO" id="GO:0005506">
    <property type="term" value="F:iron ion binding"/>
    <property type="evidence" value="ECO:0007669"/>
    <property type="project" value="InterPro"/>
</dbReference>
<dbReference type="OMA" id="SVEHGYP"/>
<dbReference type="Gene3D" id="1.10.800.10">
    <property type="entry name" value="Aromatic amino acid hydroxylase"/>
    <property type="match status" value="1"/>
</dbReference>
<feature type="domain" description="Biopterin-dependent aromatic amino acid hydroxylase family profile" evidence="9">
    <location>
        <begin position="112"/>
        <end position="458"/>
    </location>
</feature>
<evidence type="ECO:0000256" key="2">
    <source>
        <dbReference type="ARBA" id="ARBA00009712"/>
    </source>
</evidence>
<dbReference type="Pfam" id="PF00351">
    <property type="entry name" value="Biopterin_H"/>
    <property type="match status" value="1"/>
</dbReference>
<dbReference type="InterPro" id="IPR036951">
    <property type="entry name" value="ArAA_hydroxylase_sf"/>
</dbReference>
<evidence type="ECO:0000256" key="8">
    <source>
        <dbReference type="PIRSR" id="PIRSR601273-2"/>
    </source>
</evidence>
<dbReference type="GO" id="GO:0030424">
    <property type="term" value="C:axon"/>
    <property type="evidence" value="ECO:0007669"/>
    <property type="project" value="TreeGrafter"/>
</dbReference>
<sequence length="458" mass="52960">MHKILNELNDEGIELIWSSSFDATLRLAVIMAVEEDSANFLSSMLIEFEQNGINIKYVEIRPELQQTGFYVNKNVTSSSKVKFDIIANCECKKDAFLRAAKNLTTNYTVKQLSVYKTSDQWLERIPWFPRHISELDKCYHCSVKYEPATDPRHPGYGDEVYIQRRRQLNAIAGTYNGECLPVIEYSEEEHKTWETVFTQLKSLHSTHTCFEYQQNFHQMEQEGLFDSKRIPKLADVDRYLQRKTGFMLRPCCGLLTARDFLASLAFRVFQTTIYIRHHRSPHHSPEPDLIHEFLGHCPMFADPFIARFSQQIGLLSLGASDEQIEQLATVYWFIIEFGLCKENGKLKAIGAGLLSSYGELMHACSDKPHHEEFDPQRTALQKYEDSDYQPLYFVANSISDAMTKLRVFAQEFPRSFSVVYEPYTKSIEVIKETNDLKNGLNRIKQELSSFTEAIKVLS</sequence>
<feature type="binding site" evidence="7">
    <location>
        <position position="336"/>
    </location>
    <ligand>
        <name>Fe cation</name>
        <dbReference type="ChEBI" id="CHEBI:24875"/>
    </ligand>
</feature>
<feature type="binding site" evidence="7">
    <location>
        <position position="296"/>
    </location>
    <ligand>
        <name>Fe cation</name>
        <dbReference type="ChEBI" id="CHEBI:24875"/>
    </ligand>
</feature>
<dbReference type="EMBL" id="UYYF01004866">
    <property type="protein sequence ID" value="VDN07385.1"/>
    <property type="molecule type" value="Genomic_DNA"/>
</dbReference>
<accession>A0A0N5D9D2</accession>
<dbReference type="Proteomes" id="UP000276776">
    <property type="component" value="Unassembled WGS sequence"/>
</dbReference>
<dbReference type="SUPFAM" id="SSF56534">
    <property type="entry name" value="Aromatic aminoacid monoxygenases, catalytic and oligomerization domains"/>
    <property type="match status" value="1"/>
</dbReference>
<dbReference type="PANTHER" id="PTHR11473:SF15">
    <property type="entry name" value="TYROSINE 3-MONOOXYGENASE"/>
    <property type="match status" value="1"/>
</dbReference>
<dbReference type="GO" id="GO:0043204">
    <property type="term" value="C:perikaryon"/>
    <property type="evidence" value="ECO:0007669"/>
    <property type="project" value="TreeGrafter"/>
</dbReference>
<organism evidence="12">
    <name type="scientific">Thelazia callipaeda</name>
    <name type="common">Oriental eyeworm</name>
    <name type="synonym">Parasitic nematode</name>
    <dbReference type="NCBI Taxonomy" id="103827"/>
    <lineage>
        <taxon>Eukaryota</taxon>
        <taxon>Metazoa</taxon>
        <taxon>Ecdysozoa</taxon>
        <taxon>Nematoda</taxon>
        <taxon>Chromadorea</taxon>
        <taxon>Rhabditida</taxon>
        <taxon>Spirurina</taxon>
        <taxon>Spiruromorpha</taxon>
        <taxon>Thelazioidea</taxon>
        <taxon>Thelaziidae</taxon>
        <taxon>Thelazia</taxon>
    </lineage>
</organism>
<reference evidence="12" key="1">
    <citation type="submission" date="2016-04" db="UniProtKB">
        <authorList>
            <consortium name="WormBaseParasite"/>
        </authorList>
    </citation>
    <scope>IDENTIFICATION</scope>
</reference>
<dbReference type="PROSITE" id="PS00367">
    <property type="entry name" value="BH4_AAA_HYDROXYL_1"/>
    <property type="match status" value="1"/>
</dbReference>
<reference evidence="10 11" key="2">
    <citation type="submission" date="2018-11" db="EMBL/GenBank/DDBJ databases">
        <authorList>
            <consortium name="Pathogen Informatics"/>
        </authorList>
    </citation>
    <scope>NUCLEOTIDE SEQUENCE [LARGE SCALE GENOMIC DNA]</scope>
</reference>
<dbReference type="GO" id="GO:0004511">
    <property type="term" value="F:tyrosine 3-monooxygenase activity"/>
    <property type="evidence" value="ECO:0007669"/>
    <property type="project" value="TreeGrafter"/>
</dbReference>
<keyword evidence="5 7" id="KW-0408">Iron</keyword>
<dbReference type="PROSITE" id="PS51410">
    <property type="entry name" value="BH4_AAA_HYDROXYL_2"/>
    <property type="match status" value="1"/>
</dbReference>
<evidence type="ECO:0000256" key="3">
    <source>
        <dbReference type="ARBA" id="ARBA00022723"/>
    </source>
</evidence>
<evidence type="ECO:0000256" key="5">
    <source>
        <dbReference type="ARBA" id="ARBA00023004"/>
    </source>
</evidence>